<feature type="region of interest" description="Disordered" evidence="7">
    <location>
        <begin position="634"/>
        <end position="654"/>
    </location>
</feature>
<dbReference type="Gene3D" id="1.25.10.10">
    <property type="entry name" value="Leucine-rich Repeat Variant"/>
    <property type="match status" value="1"/>
</dbReference>
<feature type="binding site" evidence="6">
    <location>
        <position position="47"/>
    </location>
    <ligand>
        <name>a 1,2-diacyl-sn-glycero-3-phospho-(1D-myo-inositol-3,4,5-trisphosphate)</name>
        <dbReference type="ChEBI" id="CHEBI:57836"/>
    </ligand>
</feature>
<organism evidence="9">
    <name type="scientific">Trypanosoma grayi</name>
    <dbReference type="NCBI Taxonomy" id="71804"/>
    <lineage>
        <taxon>Eukaryota</taxon>
        <taxon>Discoba</taxon>
        <taxon>Euglenozoa</taxon>
        <taxon>Kinetoplastea</taxon>
        <taxon>Metakinetoplastina</taxon>
        <taxon>Trypanosomatida</taxon>
        <taxon>Trypanosomatidae</taxon>
        <taxon>Trypanosoma</taxon>
    </lineage>
</organism>
<feature type="binding site" evidence="6">
    <location>
        <begin position="4"/>
        <end position="5"/>
    </location>
    <ligand>
        <name>a 1,2-diacyl-sn-glycero-3-phospho-(1D-myo-inositol-3,4,5-trisphosphate)</name>
        <dbReference type="ChEBI" id="CHEBI:57836"/>
    </ligand>
</feature>
<dbReference type="GO" id="GO:0006886">
    <property type="term" value="P:intracellular protein transport"/>
    <property type="evidence" value="ECO:0007669"/>
    <property type="project" value="UniProtKB-UniRule"/>
</dbReference>
<dbReference type="Gene3D" id="2.60.40.1230">
    <property type="match status" value="1"/>
</dbReference>
<dbReference type="PIRSF" id="PIRSF037091">
    <property type="entry name" value="AP2_complex_alpha"/>
    <property type="match status" value="1"/>
</dbReference>
<dbReference type="InterPro" id="IPR016024">
    <property type="entry name" value="ARM-type_fold"/>
</dbReference>
<evidence type="ECO:0000256" key="1">
    <source>
        <dbReference type="ARBA" id="ARBA00004184"/>
    </source>
</evidence>
<comment type="similarity">
    <text evidence="5">Belongs to the adaptor complexes large subunit family.</text>
</comment>
<evidence type="ECO:0000256" key="7">
    <source>
        <dbReference type="SAM" id="MobiDB-lite"/>
    </source>
</evidence>
<evidence type="ECO:0000313" key="9">
    <source>
        <dbReference type="EMBL" id="AGH62049.1"/>
    </source>
</evidence>
<dbReference type="InterPro" id="IPR002553">
    <property type="entry name" value="Clathrin/coatomer_adapt-like_N"/>
</dbReference>
<proteinExistence type="inferred from homology"/>
<accession>M4T100</accession>
<feature type="domain" description="Clathrin/coatomer adaptor adaptin-like N-terminal" evidence="8">
    <location>
        <begin position="24"/>
        <end position="595"/>
    </location>
</feature>
<dbReference type="GO" id="GO:0072583">
    <property type="term" value="P:clathrin-dependent endocytosis"/>
    <property type="evidence" value="ECO:0007669"/>
    <property type="project" value="InterPro"/>
</dbReference>
<dbReference type="InterPro" id="IPR017104">
    <property type="entry name" value="AP2_complex_asu"/>
</dbReference>
<sequence length="973" mass="108146">MDMRGLAHFIQDVRKATSSPAEERRRVDLELVKIRSKFRDTAKMSTYDRKKYVCKLMFIAMLGYPVEFGHMEGINLLSLTSPAEKLIGYLSVAVFLHENHPLLILATHMIYKDLLSEQEFNMSLALTAIANTGGKDFAEVMSLGVKTILMSDRWDVHIRKKAVLTYLRIYRKYPDFADLMEVVPVVIGLVLSPLFGMSGCAVVFLTGCLNKTNIHLFQLIPCKIIELLEKIILGKQTEPGYVYYGVPAPWLQAMSIRLLRKFPAPVDSQLKEKALRVLRSIVQATDRVLRDAQTQQKQKGTMNRVSAMNAVLFEVVLLVLEWDVDTKLRTECLDLLASFAAEKKESNLRYLGFSLLSRVCAPRGSRNEYRLYCRQYQPQIIVALHDPDISIRTKALDVTVNMCDAESASEVIGDLLSYLPITDGAFKESIVLAIAHLAEKYCTDYGWYVDTVISIIAQAGNLVPQELVYRVVHVIINHSYVQKRAAMSLFSTLMNRKTVPDVLLRVASIVLGEFGYQIALNPESTPLMQVTVLQNHLNDASEEAQSLVLSAFVKLYNYYDGLVREKILKALRAYRTNFNVELQQRAMEYVGLIELGNDDLLQKVLEPLPFFEGDTFATVLDGPSQAVVGLVPQSAGTQNRRSSQDASTTKQPSNQTILTGLLEMNHDVSLKSGWTKDTVMEALFEVSSAVQLERITRESEAVHQLFLSLLTKPNGILYSDETVELYCEQQYRGADARLTLTVRAKAAAVLRNVLLEIVGADAGLLLQSRHNHGDIPTGGALRVDFVARSWAPYQQAPTIRLFHEGFGEFAPTMKVLSLPITTTRFLAPYDNDDDDDEGGVAYDTLCSQLSTASFTMRHIDAGFSLHKGVLERVLTSMGFRTVRVASSREIKAIAAHATQSHGTLSFSPVVVDIIVSSDGGAATKVLSQSPVLHSAVADVLEQLLLGLGKNTVENGVHDGGDALSTRTEDFFLS</sequence>
<evidence type="ECO:0000256" key="3">
    <source>
        <dbReference type="ARBA" id="ARBA00022927"/>
    </source>
</evidence>
<dbReference type="GO" id="GO:0030122">
    <property type="term" value="C:AP-2 adaptor complex"/>
    <property type="evidence" value="ECO:0007669"/>
    <property type="project" value="InterPro"/>
</dbReference>
<dbReference type="SUPFAM" id="SSF48371">
    <property type="entry name" value="ARM repeat"/>
    <property type="match status" value="1"/>
</dbReference>
<keyword evidence="2 5" id="KW-0813">Transport</keyword>
<feature type="binding site" evidence="6">
    <location>
        <position position="37"/>
    </location>
    <ligand>
        <name>a 1,2-diacyl-sn-glycero-3-phospho-(1D-myo-inositol-3,4,5-trisphosphate)</name>
        <dbReference type="ChEBI" id="CHEBI:57836"/>
    </ligand>
</feature>
<dbReference type="Pfam" id="PF01602">
    <property type="entry name" value="Adaptin_N"/>
    <property type="match status" value="1"/>
</dbReference>
<dbReference type="GO" id="GO:0035615">
    <property type="term" value="F:clathrin adaptor activity"/>
    <property type="evidence" value="ECO:0007669"/>
    <property type="project" value="InterPro"/>
</dbReference>
<evidence type="ECO:0000256" key="2">
    <source>
        <dbReference type="ARBA" id="ARBA00022448"/>
    </source>
</evidence>
<name>M4T100_9TRYP</name>
<evidence type="ECO:0000256" key="5">
    <source>
        <dbReference type="PIRNR" id="PIRNR037091"/>
    </source>
</evidence>
<dbReference type="VEuPathDB" id="TriTrypDB:DQ04_01061120"/>
<evidence type="ECO:0000256" key="6">
    <source>
        <dbReference type="PIRSR" id="PIRSR037091-1"/>
    </source>
</evidence>
<evidence type="ECO:0000256" key="4">
    <source>
        <dbReference type="ARBA" id="ARBA00023136"/>
    </source>
</evidence>
<keyword evidence="5" id="KW-0254">Endocytosis</keyword>
<comment type="subcellular location">
    <subcellularLocation>
        <location evidence="1">Endomembrane system</location>
        <topology evidence="1">Peripheral membrane protein</topology>
    </subcellularLocation>
    <subcellularLocation>
        <location evidence="5">Membrane</location>
        <location evidence="5">Coated pit</location>
    </subcellularLocation>
</comment>
<reference evidence="9" key="1">
    <citation type="journal article" date="2013" name="Mol. Phylogenet. Evol.">
        <title>Adaptin evolution in kinetoplastids and emergence of the variant surface glycoprotein coat in African trypanosomatids.</title>
        <authorList>
            <person name="Manna P.T."/>
            <person name="Kelly S."/>
            <person name="Field M.C."/>
        </authorList>
    </citation>
    <scope>NUCLEOTIDE SEQUENCE</scope>
    <source>
        <strain evidence="9">ANR4</strain>
    </source>
</reference>
<dbReference type="InterPro" id="IPR013041">
    <property type="entry name" value="Clathrin_app_Ig-like_sf"/>
</dbReference>
<keyword evidence="4 5" id="KW-0472">Membrane</keyword>
<keyword evidence="3 5" id="KW-0653">Protein transport</keyword>
<keyword evidence="5" id="KW-0168">Coated pit</keyword>
<dbReference type="InterPro" id="IPR011989">
    <property type="entry name" value="ARM-like"/>
</dbReference>
<feature type="binding site" evidence="6">
    <location>
        <begin position="51"/>
        <end position="55"/>
    </location>
    <ligand>
        <name>a 1,2-diacyl-sn-glycero-3-phospho-(1D-myo-inositol-3,4,5-trisphosphate)</name>
        <dbReference type="ChEBI" id="CHEBI:57836"/>
    </ligand>
</feature>
<protein>
    <recommendedName>
        <fullName evidence="5">AP-2 complex subunit alpha</fullName>
    </recommendedName>
</protein>
<dbReference type="AlphaFoldDB" id="M4T100"/>
<dbReference type="InterPro" id="IPR050840">
    <property type="entry name" value="Adaptor_Complx_Large_Subunit"/>
</dbReference>
<evidence type="ECO:0000259" key="8">
    <source>
        <dbReference type="Pfam" id="PF01602"/>
    </source>
</evidence>
<dbReference type="PANTHER" id="PTHR22780">
    <property type="entry name" value="ADAPTIN, ALPHA/GAMMA/EPSILON"/>
    <property type="match status" value="1"/>
</dbReference>
<dbReference type="SUPFAM" id="SSF49348">
    <property type="entry name" value="Clathrin adaptor appendage domain"/>
    <property type="match status" value="1"/>
</dbReference>
<comment type="function">
    <text evidence="5">Adaptins are components of the adaptor complexes which link clathrin to receptors in coated vesicles. Clathrin-associated protein complexes are believed to interact with the cytoplasmic tails of membrane proteins, leading to their selection and concentration.</text>
</comment>
<dbReference type="EMBL" id="JX852038">
    <property type="protein sequence ID" value="AGH62049.1"/>
    <property type="molecule type" value="Genomic_DNA"/>
</dbReference>